<dbReference type="InterPro" id="IPR016181">
    <property type="entry name" value="Acyl_CoA_acyltransferase"/>
</dbReference>
<dbReference type="OrthoDB" id="9785602at2"/>
<organism evidence="2 3">
    <name type="scientific">Deinococcus gobiensis (strain DSM 21396 / JCM 16679 / CGMCC 1.7299 / I-0)</name>
    <dbReference type="NCBI Taxonomy" id="745776"/>
    <lineage>
        <taxon>Bacteria</taxon>
        <taxon>Thermotogati</taxon>
        <taxon>Deinococcota</taxon>
        <taxon>Deinococci</taxon>
        <taxon>Deinococcales</taxon>
        <taxon>Deinococcaceae</taxon>
        <taxon>Deinococcus</taxon>
    </lineage>
</organism>
<dbReference type="Pfam" id="PF13302">
    <property type="entry name" value="Acetyltransf_3"/>
    <property type="match status" value="1"/>
</dbReference>
<dbReference type="PROSITE" id="PS51186">
    <property type="entry name" value="GNAT"/>
    <property type="match status" value="1"/>
</dbReference>
<dbReference type="SUPFAM" id="SSF55729">
    <property type="entry name" value="Acyl-CoA N-acyltransferases (Nat)"/>
    <property type="match status" value="1"/>
</dbReference>
<dbReference type="GO" id="GO:0016747">
    <property type="term" value="F:acyltransferase activity, transferring groups other than amino-acyl groups"/>
    <property type="evidence" value="ECO:0007669"/>
    <property type="project" value="InterPro"/>
</dbReference>
<keyword evidence="3" id="KW-1185">Reference proteome</keyword>
<keyword evidence="2" id="KW-0614">Plasmid</keyword>
<dbReference type="PANTHER" id="PTHR43792:SF1">
    <property type="entry name" value="N-ACETYLTRANSFERASE DOMAIN-CONTAINING PROTEIN"/>
    <property type="match status" value="1"/>
</dbReference>
<name>H8H2E3_DEIGI</name>
<dbReference type="RefSeq" id="WP_014686782.1">
    <property type="nucleotide sequence ID" value="NC_017791.1"/>
</dbReference>
<dbReference type="Gene3D" id="3.40.630.30">
    <property type="match status" value="1"/>
</dbReference>
<accession>H8H2E3</accession>
<dbReference type="EMBL" id="CP002193">
    <property type="protein sequence ID" value="AFD27690.1"/>
    <property type="molecule type" value="Genomic_DNA"/>
</dbReference>
<geneLocation type="plasmid" evidence="2 3">
    <name>P2</name>
</geneLocation>
<dbReference type="Proteomes" id="UP000007575">
    <property type="component" value="Plasmid P2"/>
</dbReference>
<dbReference type="InterPro" id="IPR051531">
    <property type="entry name" value="N-acetyltransferase"/>
</dbReference>
<sequence>MSFAAIFTPRLVLRPLRDEDAALLAAYRSDPDVARFQAWHAPYSEAQAHDLIRSMQGRAIGEDGWTQIAVTAREGDGLIGDLALRAFAPRHAELGFTFARSAQGQGFAREAISGLLDLAFGVLALHRVVANTDPRAGNIARVLRWLGFRHEGQAIEAYFDSEAWLDEDQYALLAREWQGQQP</sequence>
<dbReference type="PATRIC" id="fig|745776.4.peg.3720"/>
<keyword evidence="2" id="KW-0808">Transferase</keyword>
<dbReference type="HOGENOM" id="CLU_013985_3_6_0"/>
<dbReference type="PANTHER" id="PTHR43792">
    <property type="entry name" value="GNAT FAMILY, PUTATIVE (AFU_ORTHOLOGUE AFUA_3G00765)-RELATED-RELATED"/>
    <property type="match status" value="1"/>
</dbReference>
<gene>
    <name evidence="2" type="ordered locus">DGo_PB0421</name>
</gene>
<reference evidence="2 3" key="1">
    <citation type="journal article" date="2012" name="PLoS ONE">
        <title>Genome sequence and transcriptome analysis of the radioresistant bacterium Deinococcus gobiensis: insights into the extreme environmental adaptations.</title>
        <authorList>
            <person name="Yuan M."/>
            <person name="Chen M."/>
            <person name="Zhang W."/>
            <person name="Lu W."/>
            <person name="Wang J."/>
            <person name="Yang M."/>
            <person name="Zhao P."/>
            <person name="Tang R."/>
            <person name="Li X."/>
            <person name="Hao Y."/>
            <person name="Zhou Z."/>
            <person name="Zhan Y."/>
            <person name="Yu H."/>
            <person name="Teng C."/>
            <person name="Yan Y."/>
            <person name="Ping S."/>
            <person name="Wang Y."/>
            <person name="Lin M."/>
        </authorList>
    </citation>
    <scope>NUCLEOTIDE SEQUENCE [LARGE SCALE GENOMIC DNA]</scope>
    <source>
        <strain evidence="3">DSM 21396 / JCM 16679 / CGMCC 1.7299 / I-0</strain>
        <plasmid evidence="2">P2</plasmid>
    </source>
</reference>
<dbReference type="InterPro" id="IPR000182">
    <property type="entry name" value="GNAT_dom"/>
</dbReference>
<dbReference type="KEGG" id="dgo:DGo_PB0421"/>
<evidence type="ECO:0000313" key="2">
    <source>
        <dbReference type="EMBL" id="AFD27690.1"/>
    </source>
</evidence>
<evidence type="ECO:0000313" key="3">
    <source>
        <dbReference type="Proteomes" id="UP000007575"/>
    </source>
</evidence>
<protein>
    <submittedName>
        <fullName evidence="2">Acetyltransferase, GNAT family</fullName>
    </submittedName>
</protein>
<dbReference type="AlphaFoldDB" id="H8H2E3"/>
<feature type="domain" description="N-acetyltransferase" evidence="1">
    <location>
        <begin position="11"/>
        <end position="171"/>
    </location>
</feature>
<proteinExistence type="predicted"/>
<evidence type="ECO:0000259" key="1">
    <source>
        <dbReference type="PROSITE" id="PS51186"/>
    </source>
</evidence>